<name>A0A4R3VWP7_9SPHI</name>
<gene>
    <name evidence="2" type="ORF">EDC17_10141</name>
</gene>
<comment type="caution">
    <text evidence="2">The sequence shown here is derived from an EMBL/GenBank/DDBJ whole genome shotgun (WGS) entry which is preliminary data.</text>
</comment>
<proteinExistence type="predicted"/>
<dbReference type="InterPro" id="IPR024983">
    <property type="entry name" value="CHAT_dom"/>
</dbReference>
<evidence type="ECO:0000259" key="1">
    <source>
        <dbReference type="Pfam" id="PF12770"/>
    </source>
</evidence>
<dbReference type="OrthoDB" id="7784388at2"/>
<feature type="domain" description="CHAT" evidence="1">
    <location>
        <begin position="496"/>
        <end position="606"/>
    </location>
</feature>
<keyword evidence="3" id="KW-1185">Reference proteome</keyword>
<evidence type="ECO:0000313" key="2">
    <source>
        <dbReference type="EMBL" id="TCV15166.1"/>
    </source>
</evidence>
<dbReference type="AlphaFoldDB" id="A0A4R3VWP7"/>
<evidence type="ECO:0000313" key="3">
    <source>
        <dbReference type="Proteomes" id="UP000295197"/>
    </source>
</evidence>
<protein>
    <recommendedName>
        <fullName evidence="1">CHAT domain-containing protein</fullName>
    </recommendedName>
</protein>
<dbReference type="EMBL" id="SMBZ01000014">
    <property type="protein sequence ID" value="TCV15166.1"/>
    <property type="molecule type" value="Genomic_DNA"/>
</dbReference>
<dbReference type="RefSeq" id="WP_132777347.1">
    <property type="nucleotide sequence ID" value="NZ_SMBZ01000014.1"/>
</dbReference>
<reference evidence="2 3" key="1">
    <citation type="submission" date="2019-03" db="EMBL/GenBank/DDBJ databases">
        <title>Genomic Encyclopedia of Type Strains, Phase IV (KMG-IV): sequencing the most valuable type-strain genomes for metagenomic binning, comparative biology and taxonomic classification.</title>
        <authorList>
            <person name="Goeker M."/>
        </authorList>
    </citation>
    <scope>NUCLEOTIDE SEQUENCE [LARGE SCALE GENOMIC DNA]</scope>
    <source>
        <strain evidence="2 3">DSM 22362</strain>
    </source>
</reference>
<dbReference type="Pfam" id="PF12770">
    <property type="entry name" value="CHAT"/>
    <property type="match status" value="1"/>
</dbReference>
<dbReference type="Proteomes" id="UP000295197">
    <property type="component" value="Unassembled WGS sequence"/>
</dbReference>
<sequence length="646" mass="74401">MAIEINTSLTSIEYIVFSSDEKRFITFFPPDSLNNGVVEFISKLPMDLMQLVRPINFYGFHLQTASNFGYDFKVINIRYFEDVKDDVLSANRVRLIFFDGSDNLHLEKFKLMLQAGLDLTFFSFYNKKKYREHNPQIIDNPQQFLRRILEEEEKIKKNLSEESPYVDEFFKFDVSLDLDLKPFANYPFFLPIQNNAYISGNIIGNFCMGRDFDEAEAIEKHKEISTKAILNRNTFERQEQFVNSLEIIDYFTKLAYSEKLVKLPLKNTPKFAPLILVAPFHNPDLNRYNRGTLTGLLLEQSSNYTIEITTEDDKEIDVTPALHLNQMRLSYLDNISFLHASFTYSPILRLPLIGKSINRELSFFKPSNFPQYLSNKTRKKLNKTISNFGRKLANRTLSEKIQNVIKLRDSQIVVISDIPVEWMNIGGIPLSFTHDVCRLPETSLHGLMSLYSSNRETTFVVDEDIVKKTLVIFGCQEAEFTKWQLFIEQHQNEIGFKIAKCQSISDVKREVEKIRPSFIIFDCHGGFDESTNSSFLYIGSEKLKGDDIVKNGIVAPLIFLSACGTAPTYGTMNPIANAFFQVGAYSVTSTFLPISVDNGTMLYFRLLVKLKSAAQNVIHKNWLEFVCHVIRTSTINGIRPINYMFD</sequence>
<organism evidence="2 3">
    <name type="scientific">Sphingobacterium alimentarium</name>
    <dbReference type="NCBI Taxonomy" id="797292"/>
    <lineage>
        <taxon>Bacteria</taxon>
        <taxon>Pseudomonadati</taxon>
        <taxon>Bacteroidota</taxon>
        <taxon>Sphingobacteriia</taxon>
        <taxon>Sphingobacteriales</taxon>
        <taxon>Sphingobacteriaceae</taxon>
        <taxon>Sphingobacterium</taxon>
    </lineage>
</organism>
<accession>A0A4R3VWP7</accession>